<dbReference type="EMBL" id="CACVAS010000143">
    <property type="protein sequence ID" value="CAA6826143.1"/>
    <property type="molecule type" value="Genomic_DNA"/>
</dbReference>
<gene>
    <name evidence="2" type="ORF">HELGO_WM60834</name>
</gene>
<sequence length="409" mass="47932">MKTTEIREYQVDFEKFRTSINSEYKELFRLVNNFKKDYPLEKIKILKLDDYVSGKGDPTTFCNRIENELNEWGNIHGSTAKKFGIYYGVDGDDKEKKYRVGKSTFGSSSDKAFKSIKSSIIELIKNEDDYEILKKNPISPMFKGKILSIYHFEKFLNIFSASHLNYFINTLSLENTSSSEIDKQKKLLNFKNNDPLMKNWSIFEFSKFLYHSFGKPNDEMKEKQVPKELKKFIQKDFPPIEKIKVEYVDLQTDKLVESGKKLLNRIPKKIDYLAQSKEFQRTGDRGEQIAVMEERQRLIKNSRPDLAKKVEQVSRSDDSLGYDIKSYDDSGKEKYIEVKSTLSSFDFCNIYISENELNVSKSKDNYFFYIVYDAGSKAPKIWKIKSTDFFSDENIEPKPILFRIGIKIK</sequence>
<reference evidence="2" key="1">
    <citation type="submission" date="2020-01" db="EMBL/GenBank/DDBJ databases">
        <authorList>
            <person name="Meier V. D."/>
            <person name="Meier V D."/>
        </authorList>
    </citation>
    <scope>NUCLEOTIDE SEQUENCE</scope>
    <source>
        <strain evidence="2">HLG_WM_MAG_01</strain>
    </source>
</reference>
<accession>A0A6S6UBF1</accession>
<feature type="domain" description="Protein NO VEIN C-terminal" evidence="1">
    <location>
        <begin position="287"/>
        <end position="381"/>
    </location>
</feature>
<organism evidence="2">
    <name type="scientific">uncultured Sulfurovum sp</name>
    <dbReference type="NCBI Taxonomy" id="269237"/>
    <lineage>
        <taxon>Bacteria</taxon>
        <taxon>Pseudomonadati</taxon>
        <taxon>Campylobacterota</taxon>
        <taxon>Epsilonproteobacteria</taxon>
        <taxon>Campylobacterales</taxon>
        <taxon>Sulfurovaceae</taxon>
        <taxon>Sulfurovum</taxon>
        <taxon>environmental samples</taxon>
    </lineage>
</organism>
<evidence type="ECO:0000313" key="2">
    <source>
        <dbReference type="EMBL" id="CAA6826143.1"/>
    </source>
</evidence>
<protein>
    <recommendedName>
        <fullName evidence="1">Protein NO VEIN C-terminal domain-containing protein</fullName>
    </recommendedName>
</protein>
<evidence type="ECO:0000259" key="1">
    <source>
        <dbReference type="Pfam" id="PF13020"/>
    </source>
</evidence>
<dbReference type="AlphaFoldDB" id="A0A6S6UBF1"/>
<name>A0A6S6UBF1_9BACT</name>
<dbReference type="InterPro" id="IPR024975">
    <property type="entry name" value="NOV_C"/>
</dbReference>
<proteinExistence type="predicted"/>
<dbReference type="Pfam" id="PF13020">
    <property type="entry name" value="NOV_C"/>
    <property type="match status" value="1"/>
</dbReference>